<sequence>MTRPYPRIPRVFLLAAILLAGVAQGFFFPAEFGQRLAAMVRSPTQVDSPPSSLKACADEVCLDNSAVPTDSDIEPARNNCPVSGI</sequence>
<keyword evidence="1" id="KW-0732">Signal</keyword>
<accession>A0ABQ6M731</accession>
<comment type="caution">
    <text evidence="2">The sequence shown here is derived from an EMBL/GenBank/DDBJ whole genome shotgun (WGS) entry which is preliminary data.</text>
</comment>
<reference evidence="2 3" key="1">
    <citation type="journal article" date="2023" name="Commun. Biol.">
        <title>Genome analysis of Parmales, the sister group of diatoms, reveals the evolutionary specialization of diatoms from phago-mixotrophs to photoautotrophs.</title>
        <authorList>
            <person name="Ban H."/>
            <person name="Sato S."/>
            <person name="Yoshikawa S."/>
            <person name="Yamada K."/>
            <person name="Nakamura Y."/>
            <person name="Ichinomiya M."/>
            <person name="Sato N."/>
            <person name="Blanc-Mathieu R."/>
            <person name="Endo H."/>
            <person name="Kuwata A."/>
            <person name="Ogata H."/>
        </authorList>
    </citation>
    <scope>NUCLEOTIDE SEQUENCE [LARGE SCALE GENOMIC DNA]</scope>
</reference>
<gene>
    <name evidence="2" type="ORF">TeGR_g1990</name>
</gene>
<dbReference type="Proteomes" id="UP001165060">
    <property type="component" value="Unassembled WGS sequence"/>
</dbReference>
<proteinExistence type="predicted"/>
<evidence type="ECO:0000313" key="2">
    <source>
        <dbReference type="EMBL" id="GMI20858.1"/>
    </source>
</evidence>
<protein>
    <submittedName>
        <fullName evidence="2">Uncharacterized protein</fullName>
    </submittedName>
</protein>
<dbReference type="EMBL" id="BRYB01003801">
    <property type="protein sequence ID" value="GMI20858.1"/>
    <property type="molecule type" value="Genomic_DNA"/>
</dbReference>
<name>A0ABQ6M731_9STRA</name>
<feature type="signal peptide" evidence="1">
    <location>
        <begin position="1"/>
        <end position="25"/>
    </location>
</feature>
<organism evidence="2 3">
    <name type="scientific">Tetraparma gracilis</name>
    <dbReference type="NCBI Taxonomy" id="2962635"/>
    <lineage>
        <taxon>Eukaryota</taxon>
        <taxon>Sar</taxon>
        <taxon>Stramenopiles</taxon>
        <taxon>Ochrophyta</taxon>
        <taxon>Bolidophyceae</taxon>
        <taxon>Parmales</taxon>
        <taxon>Triparmaceae</taxon>
        <taxon>Tetraparma</taxon>
    </lineage>
</organism>
<keyword evidence="3" id="KW-1185">Reference proteome</keyword>
<evidence type="ECO:0000313" key="3">
    <source>
        <dbReference type="Proteomes" id="UP001165060"/>
    </source>
</evidence>
<feature type="chain" id="PRO_5045752607" evidence="1">
    <location>
        <begin position="26"/>
        <end position="85"/>
    </location>
</feature>
<evidence type="ECO:0000256" key="1">
    <source>
        <dbReference type="SAM" id="SignalP"/>
    </source>
</evidence>